<protein>
    <submittedName>
        <fullName evidence="1">Transcriptional repressor</fullName>
    </submittedName>
</protein>
<dbReference type="Gene3D" id="1.10.10.10">
    <property type="entry name" value="Winged helix-like DNA-binding domain superfamily/Winged helix DNA-binding domain"/>
    <property type="match status" value="1"/>
</dbReference>
<organism evidence="1 2">
    <name type="scientific">Aquirufa esocilacus</name>
    <dbReference type="NCBI Taxonomy" id="3096513"/>
    <lineage>
        <taxon>Bacteria</taxon>
        <taxon>Pseudomonadati</taxon>
        <taxon>Bacteroidota</taxon>
        <taxon>Cytophagia</taxon>
        <taxon>Cytophagales</taxon>
        <taxon>Flectobacillaceae</taxon>
        <taxon>Aquirufa</taxon>
    </lineage>
</organism>
<sequence length="139" mass="15658">MNSKYSLKDFELRSTPCRTDVLATFQKVDYALSQGDIEQRLSDQYDRVTVYRTLKTFLTQGLLHKVLDDNGGVKYALCKELCHQGDHTHQHDHVHFKCNLCGQTTCLETVHIPSIQLPAGFTKQESNLLIQGVCSVCGA</sequence>
<comment type="caution">
    <text evidence="1">The sequence shown here is derived from an EMBL/GenBank/DDBJ whole genome shotgun (WGS) entry which is preliminary data.</text>
</comment>
<reference evidence="1 2" key="1">
    <citation type="submission" date="2024-03" db="EMBL/GenBank/DDBJ databases">
        <title>Aquirufa genome sequencing.</title>
        <authorList>
            <person name="Pitt A."/>
            <person name="Hahn M.W."/>
        </authorList>
    </citation>
    <scope>NUCLEOTIDE SEQUENCE [LARGE SCALE GENOMIC DNA]</scope>
    <source>
        <strain evidence="1 2">HETE-83D</strain>
    </source>
</reference>
<name>A0ABW6DEA9_9BACT</name>
<gene>
    <name evidence="1" type="ORF">SKC37_00015</name>
</gene>
<dbReference type="Pfam" id="PF01475">
    <property type="entry name" value="FUR"/>
    <property type="match status" value="1"/>
</dbReference>
<dbReference type="InterPro" id="IPR002481">
    <property type="entry name" value="FUR"/>
</dbReference>
<dbReference type="InterPro" id="IPR036388">
    <property type="entry name" value="WH-like_DNA-bd_sf"/>
</dbReference>
<proteinExistence type="predicted"/>
<dbReference type="Proteomes" id="UP001598019">
    <property type="component" value="Unassembled WGS sequence"/>
</dbReference>
<evidence type="ECO:0000313" key="2">
    <source>
        <dbReference type="Proteomes" id="UP001598019"/>
    </source>
</evidence>
<dbReference type="RefSeq" id="WP_377979477.1">
    <property type="nucleotide sequence ID" value="NZ_JBBKXX010000001.1"/>
</dbReference>
<dbReference type="PANTHER" id="PTHR33202">
    <property type="entry name" value="ZINC UPTAKE REGULATION PROTEIN"/>
    <property type="match status" value="1"/>
</dbReference>
<dbReference type="SUPFAM" id="SSF46785">
    <property type="entry name" value="Winged helix' DNA-binding domain"/>
    <property type="match status" value="1"/>
</dbReference>
<keyword evidence="2" id="KW-1185">Reference proteome</keyword>
<dbReference type="EMBL" id="JBBKXX010000001">
    <property type="protein sequence ID" value="MFD3407024.1"/>
    <property type="molecule type" value="Genomic_DNA"/>
</dbReference>
<accession>A0ABW6DEA9</accession>
<dbReference type="InterPro" id="IPR036390">
    <property type="entry name" value="WH_DNA-bd_sf"/>
</dbReference>
<dbReference type="PANTHER" id="PTHR33202:SF22">
    <property type="entry name" value="HYDROGEN PEROXIDE SENSITIVE REPRESSOR"/>
    <property type="match status" value="1"/>
</dbReference>
<evidence type="ECO:0000313" key="1">
    <source>
        <dbReference type="EMBL" id="MFD3407024.1"/>
    </source>
</evidence>